<dbReference type="InterPro" id="IPR006664">
    <property type="entry name" value="OMP_bac"/>
</dbReference>
<dbReference type="InterPro" id="IPR050330">
    <property type="entry name" value="Bact_OuterMem_StrucFunc"/>
</dbReference>
<evidence type="ECO:0000313" key="8">
    <source>
        <dbReference type="Proteomes" id="UP000054770"/>
    </source>
</evidence>
<accession>A0A158K7B5</accession>
<protein>
    <submittedName>
        <fullName evidence="7">OmpA/MotB domain-containing protein</fullName>
    </submittedName>
</protein>
<evidence type="ECO:0000259" key="6">
    <source>
        <dbReference type="PROSITE" id="PS51123"/>
    </source>
</evidence>
<sequence>MLRLFVFRPHARRVATGVALSLAALASLAHAQPVMKEQDIDEQSVTRALTPDATDDVVTRGFVLSNKKPAGAPAAPARTASASMLITFASNSSTLTPTAMSALDKVAHALQSEQLAAYKFRVEGHADPSGSTDANMRLSKDRAAAVVDYLTSHDGIAPERLSSVGKGSSEPLNLRVPTAPENRRVTIVTVNE</sequence>
<keyword evidence="3" id="KW-0998">Cell outer membrane</keyword>
<dbReference type="Proteomes" id="UP000054770">
    <property type="component" value="Unassembled WGS sequence"/>
</dbReference>
<comment type="caution">
    <text evidence="7">The sequence shown here is derived from an EMBL/GenBank/DDBJ whole genome shotgun (WGS) entry which is preliminary data.</text>
</comment>
<keyword evidence="5" id="KW-0732">Signal</keyword>
<dbReference type="OrthoDB" id="9805832at2"/>
<feature type="signal peptide" evidence="5">
    <location>
        <begin position="1"/>
        <end position="31"/>
    </location>
</feature>
<dbReference type="SUPFAM" id="SSF103088">
    <property type="entry name" value="OmpA-like"/>
    <property type="match status" value="1"/>
</dbReference>
<dbReference type="RefSeq" id="WP_087647126.1">
    <property type="nucleotide sequence ID" value="NZ_FCON02000068.1"/>
</dbReference>
<dbReference type="InterPro" id="IPR006665">
    <property type="entry name" value="OmpA-like"/>
</dbReference>
<dbReference type="Pfam" id="PF00691">
    <property type="entry name" value="OmpA"/>
    <property type="match status" value="1"/>
</dbReference>
<dbReference type="EMBL" id="FCON02000068">
    <property type="protein sequence ID" value="SAL76885.1"/>
    <property type="molecule type" value="Genomic_DNA"/>
</dbReference>
<gene>
    <name evidence="7" type="ORF">AWB68_05075</name>
</gene>
<evidence type="ECO:0000256" key="3">
    <source>
        <dbReference type="ARBA" id="ARBA00023237"/>
    </source>
</evidence>
<keyword evidence="8" id="KW-1185">Reference proteome</keyword>
<feature type="chain" id="PRO_5011115106" evidence="5">
    <location>
        <begin position="32"/>
        <end position="192"/>
    </location>
</feature>
<dbReference type="InterPro" id="IPR036737">
    <property type="entry name" value="OmpA-like_sf"/>
</dbReference>
<dbReference type="Gene3D" id="3.30.1330.60">
    <property type="entry name" value="OmpA-like domain"/>
    <property type="match status" value="1"/>
</dbReference>
<dbReference type="PANTHER" id="PTHR30329">
    <property type="entry name" value="STATOR ELEMENT OF FLAGELLAR MOTOR COMPLEX"/>
    <property type="match status" value="1"/>
</dbReference>
<dbReference type="CDD" id="cd07185">
    <property type="entry name" value="OmpA_C-like"/>
    <property type="match status" value="1"/>
</dbReference>
<comment type="subcellular location">
    <subcellularLocation>
        <location evidence="1">Cell outer membrane</location>
    </subcellularLocation>
</comment>
<evidence type="ECO:0000256" key="2">
    <source>
        <dbReference type="ARBA" id="ARBA00023136"/>
    </source>
</evidence>
<dbReference type="PANTHER" id="PTHR30329:SF21">
    <property type="entry name" value="LIPOPROTEIN YIAD-RELATED"/>
    <property type="match status" value="1"/>
</dbReference>
<reference evidence="7" key="1">
    <citation type="submission" date="2016-01" db="EMBL/GenBank/DDBJ databases">
        <authorList>
            <person name="Peeters C."/>
        </authorList>
    </citation>
    <scope>NUCLEOTIDE SEQUENCE [LARGE SCALE GENOMIC DNA]</scope>
    <source>
        <strain evidence="7">LMG 22940</strain>
    </source>
</reference>
<evidence type="ECO:0000256" key="1">
    <source>
        <dbReference type="ARBA" id="ARBA00004442"/>
    </source>
</evidence>
<evidence type="ECO:0000256" key="5">
    <source>
        <dbReference type="SAM" id="SignalP"/>
    </source>
</evidence>
<dbReference type="PROSITE" id="PS51123">
    <property type="entry name" value="OMPA_2"/>
    <property type="match status" value="1"/>
</dbReference>
<evidence type="ECO:0000256" key="4">
    <source>
        <dbReference type="PROSITE-ProRule" id="PRU00473"/>
    </source>
</evidence>
<dbReference type="PRINTS" id="PR01021">
    <property type="entry name" value="OMPADOMAIN"/>
</dbReference>
<organism evidence="7 8">
    <name type="scientific">Caballeronia choica</name>
    <dbReference type="NCBI Taxonomy" id="326476"/>
    <lineage>
        <taxon>Bacteria</taxon>
        <taxon>Pseudomonadati</taxon>
        <taxon>Pseudomonadota</taxon>
        <taxon>Betaproteobacteria</taxon>
        <taxon>Burkholderiales</taxon>
        <taxon>Burkholderiaceae</taxon>
        <taxon>Caballeronia</taxon>
    </lineage>
</organism>
<name>A0A158K7B5_9BURK</name>
<dbReference type="AlphaFoldDB" id="A0A158K7B5"/>
<proteinExistence type="predicted"/>
<keyword evidence="2 4" id="KW-0472">Membrane</keyword>
<dbReference type="GO" id="GO:0009279">
    <property type="term" value="C:cell outer membrane"/>
    <property type="evidence" value="ECO:0007669"/>
    <property type="project" value="UniProtKB-SubCell"/>
</dbReference>
<evidence type="ECO:0000313" key="7">
    <source>
        <dbReference type="EMBL" id="SAL76885.1"/>
    </source>
</evidence>
<feature type="domain" description="OmpA-like" evidence="6">
    <location>
        <begin position="75"/>
        <end position="192"/>
    </location>
</feature>